<dbReference type="Gene3D" id="3.40.190.10">
    <property type="entry name" value="Periplasmic binding protein-like II"/>
    <property type="match status" value="2"/>
</dbReference>
<dbReference type="SUPFAM" id="SSF46785">
    <property type="entry name" value="Winged helix' DNA-binding domain"/>
    <property type="match status" value="1"/>
</dbReference>
<dbReference type="PRINTS" id="PR00039">
    <property type="entry name" value="HTHLYSR"/>
</dbReference>
<dbReference type="PANTHER" id="PTHR30346">
    <property type="entry name" value="TRANSCRIPTIONAL DUAL REGULATOR HCAR-RELATED"/>
    <property type="match status" value="1"/>
</dbReference>
<evidence type="ECO:0000259" key="6">
    <source>
        <dbReference type="PROSITE" id="PS50931"/>
    </source>
</evidence>
<dbReference type="GO" id="GO:0003700">
    <property type="term" value="F:DNA-binding transcription factor activity"/>
    <property type="evidence" value="ECO:0007669"/>
    <property type="project" value="InterPro"/>
</dbReference>
<reference evidence="7" key="1">
    <citation type="submission" date="2024-06" db="EMBL/GenBank/DDBJ databases">
        <title>Methylostella associata gen. nov., sp. nov., a novel Ancalomicrobiaceae-affiliated facultatively methylotrophic bacteria that feed on methanotrophs of the genus Methylococcus.</title>
        <authorList>
            <person name="Saltykova V."/>
            <person name="Danilova O.V."/>
            <person name="Oshkin I.Y."/>
            <person name="Belova S.E."/>
            <person name="Pimenov N.V."/>
            <person name="Dedysh S.N."/>
        </authorList>
    </citation>
    <scope>NUCLEOTIDE SEQUENCE</scope>
    <source>
        <strain evidence="7">S20</strain>
    </source>
</reference>
<sequence>MRFTLRQLTYFIAAGETGSITLASERIAISQPSISTAISHLEQELGVQLFVRHHAQGLTLTPVGRTVLAEAKKLVEQAEGLYAVASEAIDQIRGELTVGCMVTLAPMVLPELSHAFTAAYPGARLRHVEADHERLIDGLRRAEIDVVITYDLLVPDDIAFTPLASLPAHVVVSEIHPLARHSSVSLRQIAEEPLILLDLPISREYFLALFYKDGLTPRIHSRSPHQEVVRTMVANGYGYTLANVRPRSDLALDGRRVVRIELTGDHRAMVIGAATLEGRRKSRLMGAFEAHCRAFVSDGYIPGMAVPQRRPEPRSDPRLEPRPKSQAESEPGP</sequence>
<dbReference type="InterPro" id="IPR036388">
    <property type="entry name" value="WH-like_DNA-bd_sf"/>
</dbReference>
<evidence type="ECO:0000256" key="2">
    <source>
        <dbReference type="ARBA" id="ARBA00023015"/>
    </source>
</evidence>
<evidence type="ECO:0000256" key="5">
    <source>
        <dbReference type="SAM" id="MobiDB-lite"/>
    </source>
</evidence>
<keyword evidence="3" id="KW-0238">DNA-binding</keyword>
<dbReference type="Pfam" id="PF00126">
    <property type="entry name" value="HTH_1"/>
    <property type="match status" value="1"/>
</dbReference>
<evidence type="ECO:0000256" key="1">
    <source>
        <dbReference type="ARBA" id="ARBA00009437"/>
    </source>
</evidence>
<evidence type="ECO:0000256" key="4">
    <source>
        <dbReference type="ARBA" id="ARBA00023163"/>
    </source>
</evidence>
<dbReference type="FunFam" id="1.10.10.10:FF:000001">
    <property type="entry name" value="LysR family transcriptional regulator"/>
    <property type="match status" value="1"/>
</dbReference>
<dbReference type="PANTHER" id="PTHR30346:SF0">
    <property type="entry name" value="HCA OPERON TRANSCRIPTIONAL ACTIVATOR HCAR"/>
    <property type="match status" value="1"/>
</dbReference>
<dbReference type="InterPro" id="IPR036390">
    <property type="entry name" value="WH_DNA-bd_sf"/>
</dbReference>
<dbReference type="AlphaFoldDB" id="A0AAU7XDM0"/>
<protein>
    <submittedName>
        <fullName evidence="7">LysR family transcriptional regulator</fullName>
    </submittedName>
</protein>
<dbReference type="Gene3D" id="1.10.10.10">
    <property type="entry name" value="Winged helix-like DNA-binding domain superfamily/Winged helix DNA-binding domain"/>
    <property type="match status" value="1"/>
</dbReference>
<feature type="domain" description="HTH lysR-type" evidence="6">
    <location>
        <begin position="3"/>
        <end position="61"/>
    </location>
</feature>
<comment type="similarity">
    <text evidence="1">Belongs to the LysR transcriptional regulatory family.</text>
</comment>
<dbReference type="EMBL" id="CP158568">
    <property type="protein sequence ID" value="XBY45930.1"/>
    <property type="molecule type" value="Genomic_DNA"/>
</dbReference>
<dbReference type="Pfam" id="PF03466">
    <property type="entry name" value="LysR_substrate"/>
    <property type="match status" value="1"/>
</dbReference>
<feature type="compositionally biased region" description="Basic and acidic residues" evidence="5">
    <location>
        <begin position="309"/>
        <end position="327"/>
    </location>
</feature>
<dbReference type="PROSITE" id="PS50931">
    <property type="entry name" value="HTH_LYSR"/>
    <property type="match status" value="1"/>
</dbReference>
<dbReference type="GO" id="GO:0003677">
    <property type="term" value="F:DNA binding"/>
    <property type="evidence" value="ECO:0007669"/>
    <property type="project" value="UniProtKB-KW"/>
</dbReference>
<keyword evidence="2" id="KW-0805">Transcription regulation</keyword>
<gene>
    <name evidence="7" type="ORF">ABS361_06695</name>
</gene>
<organism evidence="7">
    <name type="scientific">Methyloraptor flagellatus</name>
    <dbReference type="NCBI Taxonomy" id="3162530"/>
    <lineage>
        <taxon>Bacteria</taxon>
        <taxon>Pseudomonadati</taxon>
        <taxon>Pseudomonadota</taxon>
        <taxon>Alphaproteobacteria</taxon>
        <taxon>Hyphomicrobiales</taxon>
        <taxon>Ancalomicrobiaceae</taxon>
        <taxon>Methyloraptor</taxon>
    </lineage>
</organism>
<proteinExistence type="inferred from homology"/>
<keyword evidence="4" id="KW-0804">Transcription</keyword>
<feature type="region of interest" description="Disordered" evidence="5">
    <location>
        <begin position="303"/>
        <end position="333"/>
    </location>
</feature>
<dbReference type="KEGG" id="mflg:ABS361_06695"/>
<name>A0AAU7XDM0_9HYPH</name>
<accession>A0AAU7XDM0</accession>
<dbReference type="SUPFAM" id="SSF53850">
    <property type="entry name" value="Periplasmic binding protein-like II"/>
    <property type="match status" value="1"/>
</dbReference>
<dbReference type="InterPro" id="IPR000847">
    <property type="entry name" value="LysR_HTH_N"/>
</dbReference>
<dbReference type="RefSeq" id="WP_407051025.1">
    <property type="nucleotide sequence ID" value="NZ_CP158568.1"/>
</dbReference>
<dbReference type="CDD" id="cd08412">
    <property type="entry name" value="PBP2_PAO1_like"/>
    <property type="match status" value="1"/>
</dbReference>
<evidence type="ECO:0000313" key="7">
    <source>
        <dbReference type="EMBL" id="XBY45930.1"/>
    </source>
</evidence>
<dbReference type="InterPro" id="IPR005119">
    <property type="entry name" value="LysR_subst-bd"/>
</dbReference>
<dbReference type="GO" id="GO:0032993">
    <property type="term" value="C:protein-DNA complex"/>
    <property type="evidence" value="ECO:0007669"/>
    <property type="project" value="TreeGrafter"/>
</dbReference>
<evidence type="ECO:0000256" key="3">
    <source>
        <dbReference type="ARBA" id="ARBA00023125"/>
    </source>
</evidence>